<dbReference type="InterPro" id="IPR004358">
    <property type="entry name" value="Sig_transdc_His_kin-like_C"/>
</dbReference>
<dbReference type="InterPro" id="IPR005467">
    <property type="entry name" value="His_kinase_dom"/>
</dbReference>
<dbReference type="EC" id="2.7.13.3" evidence="2"/>
<dbReference type="InterPro" id="IPR036890">
    <property type="entry name" value="HATPase_C_sf"/>
</dbReference>
<keyword evidence="4" id="KW-0808">Transferase</keyword>
<feature type="domain" description="Histidine kinase" evidence="7">
    <location>
        <begin position="56"/>
        <end position="287"/>
    </location>
</feature>
<dbReference type="InterPro" id="IPR003594">
    <property type="entry name" value="HATPase_dom"/>
</dbReference>
<evidence type="ECO:0000259" key="7">
    <source>
        <dbReference type="PROSITE" id="PS50109"/>
    </source>
</evidence>
<evidence type="ECO:0000256" key="4">
    <source>
        <dbReference type="ARBA" id="ARBA00022679"/>
    </source>
</evidence>
<evidence type="ECO:0000313" key="9">
    <source>
        <dbReference type="Proteomes" id="UP001231370"/>
    </source>
</evidence>
<dbReference type="InterPro" id="IPR036097">
    <property type="entry name" value="HisK_dim/P_sf"/>
</dbReference>
<dbReference type="Pfam" id="PF00512">
    <property type="entry name" value="HisKA"/>
    <property type="match status" value="1"/>
</dbReference>
<accession>A0ABT7BSN0</accession>
<evidence type="ECO:0000256" key="1">
    <source>
        <dbReference type="ARBA" id="ARBA00000085"/>
    </source>
</evidence>
<dbReference type="Gene3D" id="3.30.565.10">
    <property type="entry name" value="Histidine kinase-like ATPase, C-terminal domain"/>
    <property type="match status" value="1"/>
</dbReference>
<name>A0ABT7BSN0_9CYAN</name>
<dbReference type="SUPFAM" id="SSF47384">
    <property type="entry name" value="Homodimeric domain of signal transducing histidine kinase"/>
    <property type="match status" value="1"/>
</dbReference>
<comment type="catalytic activity">
    <reaction evidence="1">
        <text>ATP + protein L-histidine = ADP + protein N-phospho-L-histidine.</text>
        <dbReference type="EC" id="2.7.13.3"/>
    </reaction>
</comment>
<dbReference type="RefSeq" id="WP_283764597.1">
    <property type="nucleotide sequence ID" value="NZ_JAQPOK010000160.1"/>
</dbReference>
<keyword evidence="3" id="KW-0597">Phosphoprotein</keyword>
<dbReference type="Gene3D" id="1.10.287.130">
    <property type="match status" value="1"/>
</dbReference>
<dbReference type="GO" id="GO:0016301">
    <property type="term" value="F:kinase activity"/>
    <property type="evidence" value="ECO:0007669"/>
    <property type="project" value="UniProtKB-KW"/>
</dbReference>
<evidence type="ECO:0000313" key="8">
    <source>
        <dbReference type="EMBL" id="MDJ1181298.1"/>
    </source>
</evidence>
<dbReference type="CDD" id="cd16922">
    <property type="entry name" value="HATPase_EvgS-ArcB-TorS-like"/>
    <property type="match status" value="1"/>
</dbReference>
<sequence>MTSSASEASDGDESFSNAEILTVMAAIANATLYEELEMARVQTEETSRIKQQLLHKISHEFRTPLNGMIGFLKLILDGMADDPEDQMEFVQEAHNSALRLLNHIEDFLDLAKLQNNQMPVELSSVHLDELLRDVNKFTRSKAEKKGLTYSVSATETRDEIILLCNYPGLLQVMLNLVGNAIKFTHEGGVEIRAEAIPKKFDSLGREYPGSMRISISDTGIGVALDKQSKIFEAFYKVDGSHTARYEGTGIGLTISKGLIEAMGGQVNFFSLGEDLGSTVTLTIPLQQLPIIIKD</sequence>
<dbReference type="Pfam" id="PF02518">
    <property type="entry name" value="HATPase_c"/>
    <property type="match status" value="1"/>
</dbReference>
<dbReference type="SMART" id="SM00387">
    <property type="entry name" value="HATPase_c"/>
    <property type="match status" value="1"/>
</dbReference>
<dbReference type="PRINTS" id="PR00344">
    <property type="entry name" value="BCTRLSENSOR"/>
</dbReference>
<organism evidence="8 9">
    <name type="scientific">Roseofilum halophilum BLCC-M91</name>
    <dbReference type="NCBI Taxonomy" id="3022259"/>
    <lineage>
        <taxon>Bacteria</taxon>
        <taxon>Bacillati</taxon>
        <taxon>Cyanobacteriota</taxon>
        <taxon>Cyanophyceae</taxon>
        <taxon>Desertifilales</taxon>
        <taxon>Desertifilaceae</taxon>
        <taxon>Roseofilum</taxon>
        <taxon>Roseofilum halophilum</taxon>
    </lineage>
</organism>
<dbReference type="PANTHER" id="PTHR43047">
    <property type="entry name" value="TWO-COMPONENT HISTIDINE PROTEIN KINASE"/>
    <property type="match status" value="1"/>
</dbReference>
<evidence type="ECO:0000256" key="6">
    <source>
        <dbReference type="ARBA" id="ARBA00023012"/>
    </source>
</evidence>
<dbReference type="Proteomes" id="UP001231370">
    <property type="component" value="Unassembled WGS sequence"/>
</dbReference>
<proteinExistence type="predicted"/>
<protein>
    <recommendedName>
        <fullName evidence="2">histidine kinase</fullName>
        <ecNumber evidence="2">2.7.13.3</ecNumber>
    </recommendedName>
</protein>
<keyword evidence="6" id="KW-0902">Two-component regulatory system</keyword>
<keyword evidence="5 8" id="KW-0418">Kinase</keyword>
<comment type="caution">
    <text evidence="8">The sequence shown here is derived from an EMBL/GenBank/DDBJ whole genome shotgun (WGS) entry which is preliminary data.</text>
</comment>
<keyword evidence="9" id="KW-1185">Reference proteome</keyword>
<reference evidence="8 9" key="1">
    <citation type="submission" date="2023-01" db="EMBL/GenBank/DDBJ databases">
        <title>Novel diversity within Roseofilum (Cyanobacteria; Desertifilaceae) from marine benthic mats with descriptions of four novel species.</title>
        <authorList>
            <person name="Wang Y."/>
            <person name="Berthold D.E."/>
            <person name="Hu J."/>
            <person name="Lefler F.W."/>
            <person name="Laughinghouse H.D. IV."/>
        </authorList>
    </citation>
    <scope>NUCLEOTIDE SEQUENCE [LARGE SCALE GENOMIC DNA]</scope>
    <source>
        <strain evidence="8 9">BLCC-M91</strain>
    </source>
</reference>
<dbReference type="SMART" id="SM00388">
    <property type="entry name" value="HisKA"/>
    <property type="match status" value="1"/>
</dbReference>
<gene>
    <name evidence="8" type="ORF">PJF56_20760</name>
</gene>
<dbReference type="PROSITE" id="PS50109">
    <property type="entry name" value="HIS_KIN"/>
    <property type="match status" value="1"/>
</dbReference>
<dbReference type="PANTHER" id="PTHR43047:SF72">
    <property type="entry name" value="OSMOSENSING HISTIDINE PROTEIN KINASE SLN1"/>
    <property type="match status" value="1"/>
</dbReference>
<evidence type="ECO:0000256" key="5">
    <source>
        <dbReference type="ARBA" id="ARBA00022777"/>
    </source>
</evidence>
<dbReference type="EMBL" id="JAQPOK010000160">
    <property type="protein sequence ID" value="MDJ1181298.1"/>
    <property type="molecule type" value="Genomic_DNA"/>
</dbReference>
<dbReference type="CDD" id="cd00082">
    <property type="entry name" value="HisKA"/>
    <property type="match status" value="1"/>
</dbReference>
<evidence type="ECO:0000256" key="2">
    <source>
        <dbReference type="ARBA" id="ARBA00012438"/>
    </source>
</evidence>
<dbReference type="InterPro" id="IPR003661">
    <property type="entry name" value="HisK_dim/P_dom"/>
</dbReference>
<evidence type="ECO:0000256" key="3">
    <source>
        <dbReference type="ARBA" id="ARBA00022553"/>
    </source>
</evidence>
<dbReference type="SUPFAM" id="SSF55874">
    <property type="entry name" value="ATPase domain of HSP90 chaperone/DNA topoisomerase II/histidine kinase"/>
    <property type="match status" value="1"/>
</dbReference>